<dbReference type="AlphaFoldDB" id="A0A9P5ZAV7"/>
<sequence>METLHSDCDKSFIGNKDYFYHPTGPNALAACIPCKKVAELDQKMSQMRQSIIDMEKERQQWKTQINAKHDKFMRNFPVEIIAAILELSLPDDVAHLRLESVNSKYTLSAPLVLSAVSQRWRTIAHSTPQIWTTVPIRIGKHNCHLLPLLATEWIERSSPLPLSVNISAEDDSKETQEVIKTVTRYCSRWTWLKYEGEATNFSHFSTDEEGTLQLNTVNLRTPGAEVPAAMFELGKMIVRANRLVLVSVFCIDMVNVAWNHLTELFIIELAPPECLEALRRAPRLVKCTFGSKKHITSTRYQLPNFHHPIVHRAIVNLTLFGNHCLPIFTHLRCPSLKILEVQSYRGNAPAVAQMVRFILNSKCLLLHLYLGRTLIHQNEIDWLGHLHSLRLLAINFMTPHLDDTLFALLAQTSTVDGVVKPLYLPKLQELEIQQGNMFNWTLLPLIFCTTESPERHRTRLERLAFSVPSNGELVDIPEVTMSEATKQQLLSLKAQEVKMTIAVGKVIKDLV</sequence>
<accession>A0A9P5ZAV7</accession>
<keyword evidence="3" id="KW-1185">Reference proteome</keyword>
<protein>
    <recommendedName>
        <fullName evidence="4">F-box domain-containing protein</fullName>
    </recommendedName>
</protein>
<keyword evidence="1" id="KW-0175">Coiled coil</keyword>
<dbReference type="Proteomes" id="UP000807469">
    <property type="component" value="Unassembled WGS sequence"/>
</dbReference>
<name>A0A9P5ZAV7_9AGAR</name>
<feature type="coiled-coil region" evidence="1">
    <location>
        <begin position="37"/>
        <end position="64"/>
    </location>
</feature>
<gene>
    <name evidence="2" type="ORF">BDN70DRAFT_350316</name>
</gene>
<dbReference type="EMBL" id="MU155157">
    <property type="protein sequence ID" value="KAF9483104.1"/>
    <property type="molecule type" value="Genomic_DNA"/>
</dbReference>
<evidence type="ECO:0000313" key="3">
    <source>
        <dbReference type="Proteomes" id="UP000807469"/>
    </source>
</evidence>
<evidence type="ECO:0000313" key="2">
    <source>
        <dbReference type="EMBL" id="KAF9483104.1"/>
    </source>
</evidence>
<evidence type="ECO:0000256" key="1">
    <source>
        <dbReference type="SAM" id="Coils"/>
    </source>
</evidence>
<dbReference type="OrthoDB" id="3365698at2759"/>
<organism evidence="2 3">
    <name type="scientific">Pholiota conissans</name>
    <dbReference type="NCBI Taxonomy" id="109636"/>
    <lineage>
        <taxon>Eukaryota</taxon>
        <taxon>Fungi</taxon>
        <taxon>Dikarya</taxon>
        <taxon>Basidiomycota</taxon>
        <taxon>Agaricomycotina</taxon>
        <taxon>Agaricomycetes</taxon>
        <taxon>Agaricomycetidae</taxon>
        <taxon>Agaricales</taxon>
        <taxon>Agaricineae</taxon>
        <taxon>Strophariaceae</taxon>
        <taxon>Pholiota</taxon>
    </lineage>
</organism>
<proteinExistence type="predicted"/>
<reference evidence="2" key="1">
    <citation type="submission" date="2020-11" db="EMBL/GenBank/DDBJ databases">
        <authorList>
            <consortium name="DOE Joint Genome Institute"/>
            <person name="Ahrendt S."/>
            <person name="Riley R."/>
            <person name="Andreopoulos W."/>
            <person name="Labutti K."/>
            <person name="Pangilinan J."/>
            <person name="Ruiz-Duenas F.J."/>
            <person name="Barrasa J.M."/>
            <person name="Sanchez-Garcia M."/>
            <person name="Camarero S."/>
            <person name="Miyauchi S."/>
            <person name="Serrano A."/>
            <person name="Linde D."/>
            <person name="Babiker R."/>
            <person name="Drula E."/>
            <person name="Ayuso-Fernandez I."/>
            <person name="Pacheco R."/>
            <person name="Padilla G."/>
            <person name="Ferreira P."/>
            <person name="Barriuso J."/>
            <person name="Kellner H."/>
            <person name="Castanera R."/>
            <person name="Alfaro M."/>
            <person name="Ramirez L."/>
            <person name="Pisabarro A.G."/>
            <person name="Kuo A."/>
            <person name="Tritt A."/>
            <person name="Lipzen A."/>
            <person name="He G."/>
            <person name="Yan M."/>
            <person name="Ng V."/>
            <person name="Cullen D."/>
            <person name="Martin F."/>
            <person name="Rosso M.-N."/>
            <person name="Henrissat B."/>
            <person name="Hibbett D."/>
            <person name="Martinez A.T."/>
            <person name="Grigoriev I.V."/>
        </authorList>
    </citation>
    <scope>NUCLEOTIDE SEQUENCE</scope>
    <source>
        <strain evidence="2">CIRM-BRFM 674</strain>
    </source>
</reference>
<evidence type="ECO:0008006" key="4">
    <source>
        <dbReference type="Google" id="ProtNLM"/>
    </source>
</evidence>
<comment type="caution">
    <text evidence="2">The sequence shown here is derived from an EMBL/GenBank/DDBJ whole genome shotgun (WGS) entry which is preliminary data.</text>
</comment>